<evidence type="ECO:0000313" key="1">
    <source>
        <dbReference type="EMBL" id="TDZ18507.1"/>
    </source>
</evidence>
<keyword evidence="2" id="KW-1185">Reference proteome</keyword>
<dbReference type="EMBL" id="AMCV02000023">
    <property type="protein sequence ID" value="TDZ18507.1"/>
    <property type="molecule type" value="Genomic_DNA"/>
</dbReference>
<dbReference type="Proteomes" id="UP000014480">
    <property type="component" value="Unassembled WGS sequence"/>
</dbReference>
<accession>A0A484FNH6</accession>
<comment type="caution">
    <text evidence="1">The sequence shown here is derived from an EMBL/GenBank/DDBJ whole genome shotgun (WGS) entry which is preliminary data.</text>
</comment>
<name>A0A484FNH6_COLOR</name>
<sequence length="148" mass="16065">MASLQGNPSDFVSSGGQGDVWPSVCRFLGKPQVPTKGLIILPLTPKQIGREGTVPLWPGERILRGVFQNEYTCSGTGDGTPHDLFRCHRLASFNNPCQFPQSGPFPLLRASIPLNSNQIVHTDPRSSKGAMIPGTVILERHHVEPTSL</sequence>
<reference evidence="2" key="1">
    <citation type="journal article" date="2013" name="New Phytol.">
        <title>Comparative genomic and transcriptomic analyses reveal the hemibiotrophic stage shift of Colletotrichum fungi.</title>
        <authorList>
            <person name="Gan P."/>
            <person name="Ikeda K."/>
            <person name="Irieda H."/>
            <person name="Narusaka M."/>
            <person name="O'Connell R.J."/>
            <person name="Narusaka Y."/>
            <person name="Takano Y."/>
            <person name="Kubo Y."/>
            <person name="Shirasu K."/>
        </authorList>
    </citation>
    <scope>NUCLEOTIDE SEQUENCE [LARGE SCALE GENOMIC DNA]</scope>
    <source>
        <strain evidence="2">104-T / ATCC 96160 / CBS 514.97 / LARS 414 / MAFF 240422</strain>
    </source>
</reference>
<gene>
    <name evidence="1" type="ORF">Cob_v008686</name>
</gene>
<proteinExistence type="predicted"/>
<organism evidence="1 2">
    <name type="scientific">Colletotrichum orbiculare (strain 104-T / ATCC 96160 / CBS 514.97 / LARS 414 / MAFF 240422)</name>
    <name type="common">Cucumber anthracnose fungus</name>
    <name type="synonym">Colletotrichum lagenarium</name>
    <dbReference type="NCBI Taxonomy" id="1213857"/>
    <lineage>
        <taxon>Eukaryota</taxon>
        <taxon>Fungi</taxon>
        <taxon>Dikarya</taxon>
        <taxon>Ascomycota</taxon>
        <taxon>Pezizomycotina</taxon>
        <taxon>Sordariomycetes</taxon>
        <taxon>Hypocreomycetidae</taxon>
        <taxon>Glomerellales</taxon>
        <taxon>Glomerellaceae</taxon>
        <taxon>Colletotrichum</taxon>
        <taxon>Colletotrichum orbiculare species complex</taxon>
    </lineage>
</organism>
<dbReference type="AlphaFoldDB" id="A0A484FNH6"/>
<reference evidence="2" key="2">
    <citation type="journal article" date="2019" name="Mol. Plant Microbe Interact.">
        <title>Genome sequence resources for four phytopathogenic fungi from the Colletotrichum orbiculare species complex.</title>
        <authorList>
            <person name="Gan P."/>
            <person name="Tsushima A."/>
            <person name="Narusaka M."/>
            <person name="Narusaka Y."/>
            <person name="Takano Y."/>
            <person name="Kubo Y."/>
            <person name="Shirasu K."/>
        </authorList>
    </citation>
    <scope>GENOME REANNOTATION</scope>
    <source>
        <strain evidence="2">104-T / ATCC 96160 / CBS 514.97 / LARS 414 / MAFF 240422</strain>
    </source>
</reference>
<evidence type="ECO:0000313" key="2">
    <source>
        <dbReference type="Proteomes" id="UP000014480"/>
    </source>
</evidence>
<protein>
    <submittedName>
        <fullName evidence="1">Uncharacterized protein</fullName>
    </submittedName>
</protein>